<proteinExistence type="predicted"/>
<dbReference type="Proteomes" id="UP000615446">
    <property type="component" value="Unassembled WGS sequence"/>
</dbReference>
<name>A0A8H3MA72_9GLOM</name>
<comment type="caution">
    <text evidence="1">The sequence shown here is derived from an EMBL/GenBank/DDBJ whole genome shotgun (WGS) entry which is preliminary data.</text>
</comment>
<dbReference type="AlphaFoldDB" id="A0A8H3MA72"/>
<organism evidence="1 2">
    <name type="scientific">Rhizophagus clarus</name>
    <dbReference type="NCBI Taxonomy" id="94130"/>
    <lineage>
        <taxon>Eukaryota</taxon>
        <taxon>Fungi</taxon>
        <taxon>Fungi incertae sedis</taxon>
        <taxon>Mucoromycota</taxon>
        <taxon>Glomeromycotina</taxon>
        <taxon>Glomeromycetes</taxon>
        <taxon>Glomerales</taxon>
        <taxon>Glomeraceae</taxon>
        <taxon>Rhizophagus</taxon>
    </lineage>
</organism>
<protein>
    <submittedName>
        <fullName evidence="1">Uncharacterized protein</fullName>
    </submittedName>
</protein>
<evidence type="ECO:0000313" key="2">
    <source>
        <dbReference type="Proteomes" id="UP000615446"/>
    </source>
</evidence>
<dbReference type="EMBL" id="BLAL01000285">
    <property type="protein sequence ID" value="GET00352.1"/>
    <property type="molecule type" value="Genomic_DNA"/>
</dbReference>
<evidence type="ECO:0000313" key="1">
    <source>
        <dbReference type="EMBL" id="GET00352.1"/>
    </source>
</evidence>
<accession>A0A8H3MA72</accession>
<gene>
    <name evidence="1" type="ORF">RCL2_002681100</name>
</gene>
<sequence length="102" mass="12005">MVSRRITGGSWNIRNYIPDLTIHELSSLKKKQADPFMDQLNHSHMCLLLGQWEERFNFSLSKPWFLLSKPLISYRYTTSSLFSPASFSNSQSLRAFLIYYLH</sequence>
<reference evidence="1" key="1">
    <citation type="submission" date="2019-10" db="EMBL/GenBank/DDBJ databases">
        <title>Conservation and host-specific expression of non-tandemly repeated heterogenous ribosome RNA gene in arbuscular mycorrhizal fungi.</title>
        <authorList>
            <person name="Maeda T."/>
            <person name="Kobayashi Y."/>
            <person name="Nakagawa T."/>
            <person name="Ezawa T."/>
            <person name="Yamaguchi K."/>
            <person name="Bino T."/>
            <person name="Nishimoto Y."/>
            <person name="Shigenobu S."/>
            <person name="Kawaguchi M."/>
        </authorList>
    </citation>
    <scope>NUCLEOTIDE SEQUENCE</scope>
    <source>
        <strain evidence="1">HR1</strain>
    </source>
</reference>